<reference evidence="1" key="1">
    <citation type="submission" date="2012-04" db="EMBL/GenBank/DDBJ databases">
        <authorList>
            <person name="Borisov I.G."/>
            <person name="Ivanikova N.V."/>
            <person name="Pinevich A.V."/>
        </authorList>
    </citation>
    <scope>NUCLEOTIDE SEQUENCE</scope>
    <source>
        <strain evidence="1">CALU 1027</strain>
    </source>
</reference>
<evidence type="ECO:0000313" key="1">
    <source>
        <dbReference type="EMBL" id="KKI99895.1"/>
    </source>
</evidence>
<dbReference type="STRING" id="317619.GCA_000332315_00561"/>
<dbReference type="RefSeq" id="WP_017711223.1">
    <property type="nucleotide sequence ID" value="NZ_KB235933.1"/>
</dbReference>
<proteinExistence type="predicted"/>
<dbReference type="EMBL" id="AJTX02000004">
    <property type="protein sequence ID" value="KKI99895.1"/>
    <property type="molecule type" value="Genomic_DNA"/>
</dbReference>
<dbReference type="AlphaFoldDB" id="A0A0M2PTS1"/>
<protein>
    <submittedName>
        <fullName evidence="1">Uncharacterized protein</fullName>
    </submittedName>
</protein>
<comment type="caution">
    <text evidence="1">The sequence shown here is derived from an EMBL/GenBank/DDBJ whole genome shotgun (WGS) entry which is preliminary data.</text>
</comment>
<organism evidence="1 2">
    <name type="scientific">Prochlorothrix hollandica PCC 9006 = CALU 1027</name>
    <dbReference type="NCBI Taxonomy" id="317619"/>
    <lineage>
        <taxon>Bacteria</taxon>
        <taxon>Bacillati</taxon>
        <taxon>Cyanobacteriota</taxon>
        <taxon>Cyanophyceae</taxon>
        <taxon>Prochlorotrichales</taxon>
        <taxon>Prochlorotrichaceae</taxon>
        <taxon>Prochlorothrix</taxon>
    </lineage>
</organism>
<evidence type="ECO:0000313" key="2">
    <source>
        <dbReference type="Proteomes" id="UP000034681"/>
    </source>
</evidence>
<dbReference type="Proteomes" id="UP000034681">
    <property type="component" value="Unassembled WGS sequence"/>
</dbReference>
<sequence length="171" mass="19563">MNGFVGWQLVDDPETVLATLKPLGNFSPYYFLRWHHRVSGLIDQSTFETQYLPKGLSPVGQVFTQSLELRWERRSRRLAQKPPQYHLLLLGRADSETPFPGFTPLQEHQAVIPWKTVDYNAVLPQEGGSEGTRFPKGFIVSPELDPKSLRQRHFIHKNTGITHFVALVSQV</sequence>
<dbReference type="eggNOG" id="ENOG5032WZS">
    <property type="taxonomic scope" value="Bacteria"/>
</dbReference>
<accession>A0A0M2PTS1</accession>
<name>A0A0M2PTS1_PROHO</name>
<keyword evidence="2" id="KW-1185">Reference proteome</keyword>
<gene>
    <name evidence="1" type="ORF">PROH_08795</name>
</gene>
<dbReference type="OrthoDB" id="573397at2"/>